<reference evidence="1" key="1">
    <citation type="journal article" date="2018" name="Int. J. Syst. Evol. Microbiol.">
        <title>Jatrophihabitans telluris sp. nov., isolated from sediment soil of lava forest wetlands and the emended description of the genus Jatrophihabitans.</title>
        <authorList>
            <person name="Lee K.C."/>
            <person name="Suh M.K."/>
            <person name="Eom M.K."/>
            <person name="Kim K.K."/>
            <person name="Kim J.S."/>
            <person name="Kim D.S."/>
            <person name="Ko S.H."/>
            <person name="Shin Y.K."/>
            <person name="Lee J.S."/>
        </authorList>
    </citation>
    <scope>NUCLEOTIDE SEQUENCE</scope>
    <source>
        <strain evidence="1">N237</strain>
    </source>
</reference>
<keyword evidence="2" id="KW-1185">Reference proteome</keyword>
<dbReference type="InterPro" id="IPR025412">
    <property type="entry name" value="DUF4304"/>
</dbReference>
<dbReference type="RefSeq" id="WP_249773157.1">
    <property type="nucleotide sequence ID" value="NZ_CP097332.1"/>
</dbReference>
<name>A0ABY4R024_9ACTN</name>
<protein>
    <submittedName>
        <fullName evidence="1">DUF4304 domain-containing protein</fullName>
    </submittedName>
</protein>
<organism evidence="1 2">
    <name type="scientific">Jatrophihabitans telluris</name>
    <dbReference type="NCBI Taxonomy" id="2038343"/>
    <lineage>
        <taxon>Bacteria</taxon>
        <taxon>Bacillati</taxon>
        <taxon>Actinomycetota</taxon>
        <taxon>Actinomycetes</taxon>
        <taxon>Jatrophihabitantales</taxon>
        <taxon>Jatrophihabitantaceae</taxon>
        <taxon>Jatrophihabitans</taxon>
    </lineage>
</organism>
<sequence>MTAPEALKSALRDRLGPALRAAGFKGSAPTWVLGSPTEDRAIVNVQSSDSSSRAETLFTVNLAVVPRAWWRWESHKLGKTENRTVKEYDGLWRERLRARQQQALGRPEWWSVTDQASAHHAVDDVVAQMENGATAHLRALVEPGAMLAAARTGRLGHVIFDTRGAVAVLLTENGASGELFALLDELETLGDARMRSIFWPMAQWCREAVR</sequence>
<accession>A0ABY4R024</accession>
<proteinExistence type="predicted"/>
<dbReference type="Pfam" id="PF14137">
    <property type="entry name" value="DUF4304"/>
    <property type="match status" value="1"/>
</dbReference>
<dbReference type="Proteomes" id="UP001056336">
    <property type="component" value="Chromosome"/>
</dbReference>
<dbReference type="EMBL" id="CP097332">
    <property type="protein sequence ID" value="UQX89261.1"/>
    <property type="molecule type" value="Genomic_DNA"/>
</dbReference>
<reference evidence="1" key="2">
    <citation type="submission" date="2022-05" db="EMBL/GenBank/DDBJ databases">
        <authorList>
            <person name="Kim J.-S."/>
            <person name="Lee K."/>
            <person name="Suh M."/>
            <person name="Eom M."/>
            <person name="Kim J.-S."/>
            <person name="Kim D.-S."/>
            <person name="Ko S.-H."/>
            <person name="Shin Y."/>
            <person name="Lee J.-S."/>
        </authorList>
    </citation>
    <scope>NUCLEOTIDE SEQUENCE</scope>
    <source>
        <strain evidence="1">N237</strain>
    </source>
</reference>
<evidence type="ECO:0000313" key="1">
    <source>
        <dbReference type="EMBL" id="UQX89261.1"/>
    </source>
</evidence>
<evidence type="ECO:0000313" key="2">
    <source>
        <dbReference type="Proteomes" id="UP001056336"/>
    </source>
</evidence>
<gene>
    <name evidence="1" type="ORF">M6D93_04470</name>
</gene>